<name>A0A3M0K1M8_HIRRU</name>
<evidence type="ECO:0000256" key="1">
    <source>
        <dbReference type="SAM" id="MobiDB-lite"/>
    </source>
</evidence>
<reference evidence="2 3" key="1">
    <citation type="submission" date="2018-07" db="EMBL/GenBank/DDBJ databases">
        <title>A high quality draft genome assembly of the barn swallow (H. rustica rustica).</title>
        <authorList>
            <person name="Formenti G."/>
            <person name="Chiara M."/>
            <person name="Poveda L."/>
            <person name="Francoijs K.-J."/>
            <person name="Bonisoli-Alquati A."/>
            <person name="Canova L."/>
            <person name="Gianfranceschi L."/>
            <person name="Horner D.S."/>
            <person name="Saino N."/>
        </authorList>
    </citation>
    <scope>NUCLEOTIDE SEQUENCE [LARGE SCALE GENOMIC DNA]</scope>
    <source>
        <strain evidence="2">Chelidonia</strain>
        <tissue evidence="2">Blood</tissue>
    </source>
</reference>
<comment type="caution">
    <text evidence="2">The sequence shown here is derived from an EMBL/GenBank/DDBJ whole genome shotgun (WGS) entry which is preliminary data.</text>
</comment>
<dbReference type="Proteomes" id="UP000269221">
    <property type="component" value="Unassembled WGS sequence"/>
</dbReference>
<protein>
    <submittedName>
        <fullName evidence="2">Uncharacterized protein</fullName>
    </submittedName>
</protein>
<gene>
    <name evidence="2" type="ORF">DUI87_16517</name>
</gene>
<accession>A0A3M0K1M8</accession>
<dbReference type="AlphaFoldDB" id="A0A3M0K1M8"/>
<evidence type="ECO:0000313" key="3">
    <source>
        <dbReference type="Proteomes" id="UP000269221"/>
    </source>
</evidence>
<dbReference type="EMBL" id="QRBI01000120">
    <property type="protein sequence ID" value="RMC07063.1"/>
    <property type="molecule type" value="Genomic_DNA"/>
</dbReference>
<proteinExistence type="predicted"/>
<evidence type="ECO:0000313" key="2">
    <source>
        <dbReference type="EMBL" id="RMC07063.1"/>
    </source>
</evidence>
<keyword evidence="3" id="KW-1185">Reference proteome</keyword>
<feature type="compositionally biased region" description="Basic and acidic residues" evidence="1">
    <location>
        <begin position="1"/>
        <end position="10"/>
    </location>
</feature>
<sequence>MFKAELVREEELTETSETGAPGQSGITKKNPDTDIDEFHSLAGQAKHVQVSQPLFIRGMFQSPKHLCCPLLDLLQEFHISLVLRSPELNTALQT</sequence>
<feature type="region of interest" description="Disordered" evidence="1">
    <location>
        <begin position="1"/>
        <end position="35"/>
    </location>
</feature>
<organism evidence="2 3">
    <name type="scientific">Hirundo rustica rustica</name>
    <dbReference type="NCBI Taxonomy" id="333673"/>
    <lineage>
        <taxon>Eukaryota</taxon>
        <taxon>Metazoa</taxon>
        <taxon>Chordata</taxon>
        <taxon>Craniata</taxon>
        <taxon>Vertebrata</taxon>
        <taxon>Euteleostomi</taxon>
        <taxon>Archelosauria</taxon>
        <taxon>Archosauria</taxon>
        <taxon>Dinosauria</taxon>
        <taxon>Saurischia</taxon>
        <taxon>Theropoda</taxon>
        <taxon>Coelurosauria</taxon>
        <taxon>Aves</taxon>
        <taxon>Neognathae</taxon>
        <taxon>Neoaves</taxon>
        <taxon>Telluraves</taxon>
        <taxon>Australaves</taxon>
        <taxon>Passeriformes</taxon>
        <taxon>Sylvioidea</taxon>
        <taxon>Hirundinidae</taxon>
        <taxon>Hirundo</taxon>
    </lineage>
</organism>